<evidence type="ECO:0000313" key="2">
    <source>
        <dbReference type="EMBL" id="GGY07805.1"/>
    </source>
</evidence>
<dbReference type="InterPro" id="IPR018247">
    <property type="entry name" value="EF_Hand_1_Ca_BS"/>
</dbReference>
<feature type="domain" description="EF-hand" evidence="1">
    <location>
        <begin position="143"/>
        <end position="178"/>
    </location>
</feature>
<comment type="caution">
    <text evidence="2">The sequence shown here is derived from an EMBL/GenBank/DDBJ whole genome shotgun (WGS) entry which is preliminary data.</text>
</comment>
<dbReference type="InterPro" id="IPR011992">
    <property type="entry name" value="EF-hand-dom_pair"/>
</dbReference>
<dbReference type="PROSITE" id="PS50222">
    <property type="entry name" value="EF_HAND_2"/>
    <property type="match status" value="2"/>
</dbReference>
<organism evidence="2 3">
    <name type="scientific">Streptomyces hiroshimensis</name>
    <dbReference type="NCBI Taxonomy" id="66424"/>
    <lineage>
        <taxon>Bacteria</taxon>
        <taxon>Bacillati</taxon>
        <taxon>Actinomycetota</taxon>
        <taxon>Actinomycetes</taxon>
        <taxon>Kitasatosporales</taxon>
        <taxon>Streptomycetaceae</taxon>
        <taxon>Streptomyces</taxon>
    </lineage>
</organism>
<dbReference type="EMBL" id="BMUT01000019">
    <property type="protein sequence ID" value="GGY07805.1"/>
    <property type="molecule type" value="Genomic_DNA"/>
</dbReference>
<gene>
    <name evidence="2" type="ORF">GCM10010324_63350</name>
</gene>
<dbReference type="SUPFAM" id="SSF47473">
    <property type="entry name" value="EF-hand"/>
    <property type="match status" value="1"/>
</dbReference>
<dbReference type="PANTHER" id="PTHR10827:SF86">
    <property type="entry name" value="EF-HAND DOMAIN-CONTAINING PROTEIN"/>
    <property type="match status" value="1"/>
</dbReference>
<proteinExistence type="predicted"/>
<dbReference type="Proteomes" id="UP000659223">
    <property type="component" value="Unassembled WGS sequence"/>
</dbReference>
<dbReference type="Pfam" id="PF13202">
    <property type="entry name" value="EF-hand_5"/>
    <property type="match status" value="1"/>
</dbReference>
<dbReference type="PANTHER" id="PTHR10827">
    <property type="entry name" value="RETICULOCALBIN"/>
    <property type="match status" value="1"/>
</dbReference>
<dbReference type="Pfam" id="PF13499">
    <property type="entry name" value="EF-hand_7"/>
    <property type="match status" value="1"/>
</dbReference>
<evidence type="ECO:0000259" key="1">
    <source>
        <dbReference type="PROSITE" id="PS50222"/>
    </source>
</evidence>
<name>A0ABQ2ZB64_9ACTN</name>
<reference evidence="3" key="1">
    <citation type="journal article" date="2019" name="Int. J. Syst. Evol. Microbiol.">
        <title>The Global Catalogue of Microorganisms (GCM) 10K type strain sequencing project: providing services to taxonomists for standard genome sequencing and annotation.</title>
        <authorList>
            <consortium name="The Broad Institute Genomics Platform"/>
            <consortium name="The Broad Institute Genome Sequencing Center for Infectious Disease"/>
            <person name="Wu L."/>
            <person name="Ma J."/>
        </authorList>
    </citation>
    <scope>NUCLEOTIDE SEQUENCE [LARGE SCALE GENOMIC DNA]</scope>
    <source>
        <strain evidence="3">JCM 4586</strain>
    </source>
</reference>
<accession>A0ABQ2ZB64</accession>
<protein>
    <recommendedName>
        <fullName evidence="1">EF-hand domain-containing protein</fullName>
    </recommendedName>
</protein>
<sequence length="178" mass="19611">MHGTLARSRSMTDIIKNAQLAPVQEFRRMDADGDGAVDRTDFLRAPHRLLAELGIPEDSPKGRALLDANETQWTFLLSLGDADGDGILTADEYVAARTSPGFRSPDRPGKGDVCRTLFDLLDSDDDGSLDEGEFLRAADYLCMSAAEARSYFEELDADGNGRLSPREFLKAVKRFYTS</sequence>
<evidence type="ECO:0000313" key="3">
    <source>
        <dbReference type="Proteomes" id="UP000659223"/>
    </source>
</evidence>
<dbReference type="SMART" id="SM00054">
    <property type="entry name" value="EFh"/>
    <property type="match status" value="4"/>
</dbReference>
<feature type="domain" description="EF-hand" evidence="1">
    <location>
        <begin position="26"/>
        <end position="52"/>
    </location>
</feature>
<dbReference type="PROSITE" id="PS00018">
    <property type="entry name" value="EF_HAND_1"/>
    <property type="match status" value="3"/>
</dbReference>
<keyword evidence="3" id="KW-1185">Reference proteome</keyword>
<dbReference type="InterPro" id="IPR002048">
    <property type="entry name" value="EF_hand_dom"/>
</dbReference>
<dbReference type="Gene3D" id="1.10.238.10">
    <property type="entry name" value="EF-hand"/>
    <property type="match status" value="1"/>
</dbReference>